<dbReference type="Pfam" id="PF04321">
    <property type="entry name" value="RmlD_sub_bind"/>
    <property type="match status" value="1"/>
</dbReference>
<protein>
    <recommendedName>
        <fullName evidence="4 6">dTDP-4-dehydrorhamnose reductase</fullName>
        <ecNumber evidence="3 6">1.1.1.133</ecNumber>
    </recommendedName>
</protein>
<dbReference type="GO" id="GO:0008831">
    <property type="term" value="F:dTDP-4-dehydrorhamnose reductase activity"/>
    <property type="evidence" value="ECO:0007669"/>
    <property type="project" value="UniProtKB-EC"/>
</dbReference>
<accession>A0ABW4I4E5</accession>
<comment type="caution">
    <text evidence="8">The sequence shown here is derived from an EMBL/GenBank/DDBJ whole genome shotgun (WGS) entry which is preliminary data.</text>
</comment>
<sequence>MRPILVTGGTGQVGTALQQLGPRFGVEVVAPGRDGLDLASPPSIEAMLRSRDWGAVINCAAYTAVDKAESEPDQAFAINAVAPEMLALETFARGVRLLHVSTDYVFDGSKNGFYAEDDPVAPLGVYGASKEAGERGVRAGNPDHIILRTAWVVSPWGNNFVKTMLRIGKERPQLRVVDDQLGCPTSAVDIAEALLTIATGKGPAGTYHFVNAGEATWCELARFVFDRAGMDVAVEAITTDQYPTPAKRPANSRLSTDRLQQTFGIRPRPWQDAVGEVVDALIRGTQ</sequence>
<gene>
    <name evidence="8" type="primary">rfbD</name>
    <name evidence="8" type="ORF">ACFSCW_13675</name>
</gene>
<evidence type="ECO:0000256" key="5">
    <source>
        <dbReference type="ARBA" id="ARBA00048200"/>
    </source>
</evidence>
<dbReference type="EC" id="1.1.1.133" evidence="3 6"/>
<dbReference type="Gene3D" id="3.40.50.720">
    <property type="entry name" value="NAD(P)-binding Rossmann-like Domain"/>
    <property type="match status" value="1"/>
</dbReference>
<dbReference type="Proteomes" id="UP001597115">
    <property type="component" value="Unassembled WGS sequence"/>
</dbReference>
<name>A0ABW4I4E5_9SPHN</name>
<comment type="similarity">
    <text evidence="2 6">Belongs to the dTDP-4-dehydrorhamnose reductase family.</text>
</comment>
<dbReference type="CDD" id="cd05254">
    <property type="entry name" value="dTDP_HR_like_SDR_e"/>
    <property type="match status" value="1"/>
</dbReference>
<evidence type="ECO:0000313" key="9">
    <source>
        <dbReference type="Proteomes" id="UP001597115"/>
    </source>
</evidence>
<keyword evidence="6 8" id="KW-0560">Oxidoreductase</keyword>
<organism evidence="8 9">
    <name type="scientific">Sphingomonas tabacisoli</name>
    <dbReference type="NCBI Taxonomy" id="2249466"/>
    <lineage>
        <taxon>Bacteria</taxon>
        <taxon>Pseudomonadati</taxon>
        <taxon>Pseudomonadota</taxon>
        <taxon>Alphaproteobacteria</taxon>
        <taxon>Sphingomonadales</taxon>
        <taxon>Sphingomonadaceae</taxon>
        <taxon>Sphingomonas</taxon>
    </lineage>
</organism>
<evidence type="ECO:0000256" key="1">
    <source>
        <dbReference type="ARBA" id="ARBA00004781"/>
    </source>
</evidence>
<proteinExistence type="inferred from homology"/>
<keyword evidence="9" id="KW-1185">Reference proteome</keyword>
<comment type="function">
    <text evidence="6">Catalyzes the reduction of dTDP-6-deoxy-L-lyxo-4-hexulose to yield dTDP-L-rhamnose.</text>
</comment>
<evidence type="ECO:0000259" key="7">
    <source>
        <dbReference type="Pfam" id="PF04321"/>
    </source>
</evidence>
<comment type="pathway">
    <text evidence="1 6">Carbohydrate biosynthesis; dTDP-L-rhamnose biosynthesis.</text>
</comment>
<dbReference type="InterPro" id="IPR029903">
    <property type="entry name" value="RmlD-like-bd"/>
</dbReference>
<comment type="cofactor">
    <cofactor evidence="6">
        <name>Mg(2+)</name>
        <dbReference type="ChEBI" id="CHEBI:18420"/>
    </cofactor>
    <text evidence="6">Binds 1 Mg(2+) ion per monomer.</text>
</comment>
<evidence type="ECO:0000256" key="4">
    <source>
        <dbReference type="ARBA" id="ARBA00017099"/>
    </source>
</evidence>
<dbReference type="InterPro" id="IPR005913">
    <property type="entry name" value="dTDP_dehydrorham_reduct"/>
</dbReference>
<comment type="catalytic activity">
    <reaction evidence="5 6">
        <text>dTDP-beta-L-rhamnose + NADP(+) = dTDP-4-dehydro-beta-L-rhamnose + NADPH + H(+)</text>
        <dbReference type="Rhea" id="RHEA:21796"/>
        <dbReference type="ChEBI" id="CHEBI:15378"/>
        <dbReference type="ChEBI" id="CHEBI:57510"/>
        <dbReference type="ChEBI" id="CHEBI:57783"/>
        <dbReference type="ChEBI" id="CHEBI:58349"/>
        <dbReference type="ChEBI" id="CHEBI:62830"/>
        <dbReference type="EC" id="1.1.1.133"/>
    </reaction>
</comment>
<evidence type="ECO:0000256" key="3">
    <source>
        <dbReference type="ARBA" id="ARBA00012929"/>
    </source>
</evidence>
<evidence type="ECO:0000256" key="2">
    <source>
        <dbReference type="ARBA" id="ARBA00010944"/>
    </source>
</evidence>
<evidence type="ECO:0000313" key="8">
    <source>
        <dbReference type="EMBL" id="MFD1612851.1"/>
    </source>
</evidence>
<dbReference type="RefSeq" id="WP_380890364.1">
    <property type="nucleotide sequence ID" value="NZ_JBHUDY010000002.1"/>
</dbReference>
<evidence type="ECO:0000256" key="6">
    <source>
        <dbReference type="RuleBase" id="RU364082"/>
    </source>
</evidence>
<feature type="domain" description="RmlD-like substrate binding" evidence="7">
    <location>
        <begin position="2"/>
        <end position="281"/>
    </location>
</feature>
<reference evidence="9" key="1">
    <citation type="journal article" date="2019" name="Int. J. Syst. Evol. Microbiol.">
        <title>The Global Catalogue of Microorganisms (GCM) 10K type strain sequencing project: providing services to taxonomists for standard genome sequencing and annotation.</title>
        <authorList>
            <consortium name="The Broad Institute Genomics Platform"/>
            <consortium name="The Broad Institute Genome Sequencing Center for Infectious Disease"/>
            <person name="Wu L."/>
            <person name="Ma J."/>
        </authorList>
    </citation>
    <scope>NUCLEOTIDE SEQUENCE [LARGE SCALE GENOMIC DNA]</scope>
    <source>
        <strain evidence="9">CGMCC 1.16275</strain>
    </source>
</reference>
<dbReference type="NCBIfam" id="TIGR01214">
    <property type="entry name" value="rmlD"/>
    <property type="match status" value="1"/>
</dbReference>
<dbReference type="Gene3D" id="3.90.25.10">
    <property type="entry name" value="UDP-galactose 4-epimerase, domain 1"/>
    <property type="match status" value="1"/>
</dbReference>
<dbReference type="InterPro" id="IPR036291">
    <property type="entry name" value="NAD(P)-bd_dom_sf"/>
</dbReference>
<keyword evidence="6" id="KW-0521">NADP</keyword>
<dbReference type="PANTHER" id="PTHR10491">
    <property type="entry name" value="DTDP-4-DEHYDRORHAMNOSE REDUCTASE"/>
    <property type="match status" value="1"/>
</dbReference>
<dbReference type="PANTHER" id="PTHR10491:SF4">
    <property type="entry name" value="METHIONINE ADENOSYLTRANSFERASE 2 SUBUNIT BETA"/>
    <property type="match status" value="1"/>
</dbReference>
<dbReference type="EMBL" id="JBHUDY010000002">
    <property type="protein sequence ID" value="MFD1612851.1"/>
    <property type="molecule type" value="Genomic_DNA"/>
</dbReference>
<dbReference type="SUPFAM" id="SSF51735">
    <property type="entry name" value="NAD(P)-binding Rossmann-fold domains"/>
    <property type="match status" value="1"/>
</dbReference>